<dbReference type="GO" id="GO:0005737">
    <property type="term" value="C:cytoplasm"/>
    <property type="evidence" value="ECO:0007669"/>
    <property type="project" value="UniProtKB-SubCell"/>
</dbReference>
<dbReference type="PANTHER" id="PTHR42930">
    <property type="entry name" value="PHOSPHATE-SPECIFIC TRANSPORT SYSTEM ACCESSORY PROTEIN PHOU"/>
    <property type="match status" value="1"/>
</dbReference>
<keyword evidence="10" id="KW-1185">Reference proteome</keyword>
<comment type="similarity">
    <text evidence="2 7">Belongs to the PhoU family.</text>
</comment>
<dbReference type="NCBIfam" id="TIGR02135">
    <property type="entry name" value="phoU_full"/>
    <property type="match status" value="1"/>
</dbReference>
<dbReference type="Proteomes" id="UP000288024">
    <property type="component" value="Unassembled WGS sequence"/>
</dbReference>
<evidence type="ECO:0000256" key="2">
    <source>
        <dbReference type="ARBA" id="ARBA00008107"/>
    </source>
</evidence>
<organism evidence="9 10">
    <name type="scientific">Niallia taxi</name>
    <dbReference type="NCBI Taxonomy" id="2499688"/>
    <lineage>
        <taxon>Bacteria</taxon>
        <taxon>Bacillati</taxon>
        <taxon>Bacillota</taxon>
        <taxon>Bacilli</taxon>
        <taxon>Bacillales</taxon>
        <taxon>Bacillaceae</taxon>
        <taxon>Niallia</taxon>
    </lineage>
</organism>
<proteinExistence type="inferred from homology"/>
<evidence type="ECO:0000256" key="1">
    <source>
        <dbReference type="ARBA" id="ARBA00004496"/>
    </source>
</evidence>
<sequence length="219" mass="24775">MNTRTNFDSNLKELKQSLLDMAEEAEYAIKKAMVSLISQDLQKAEEVIEGDNKIDEMENKINDQAILLIAKESPVATDLRKIIVALKISSEVERIADMAVNIAKSTIHIGGEPHIKDIVEIPLMMEKALNMLRESLTAFYTEDTVIAKASAEKDDEIDAMYGRLIQELMGYIREHPSETKQVTQLAFVCRYIERIGDHVTNIAENVIYLVTGKRYDLNT</sequence>
<evidence type="ECO:0000256" key="4">
    <source>
        <dbReference type="ARBA" id="ARBA00022448"/>
    </source>
</evidence>
<dbReference type="EMBL" id="RZTZ01000010">
    <property type="protein sequence ID" value="RVT59142.1"/>
    <property type="molecule type" value="Genomic_DNA"/>
</dbReference>
<dbReference type="InterPro" id="IPR026022">
    <property type="entry name" value="PhoU_dom"/>
</dbReference>
<evidence type="ECO:0000256" key="6">
    <source>
        <dbReference type="ARBA" id="ARBA00022592"/>
    </source>
</evidence>
<comment type="caution">
    <text evidence="9">The sequence shown here is derived from an EMBL/GenBank/DDBJ whole genome shotgun (WGS) entry which is preliminary data.</text>
</comment>
<name>A0A437K700_9BACI</name>
<keyword evidence="6 7" id="KW-0592">Phosphate transport</keyword>
<feature type="domain" description="PhoU" evidence="8">
    <location>
        <begin position="122"/>
        <end position="206"/>
    </location>
</feature>
<dbReference type="GO" id="GO:0006817">
    <property type="term" value="P:phosphate ion transport"/>
    <property type="evidence" value="ECO:0007669"/>
    <property type="project" value="UniProtKB-KW"/>
</dbReference>
<keyword evidence="4 7" id="KW-0813">Transport</keyword>
<dbReference type="InterPro" id="IPR038078">
    <property type="entry name" value="PhoU-like_sf"/>
</dbReference>
<dbReference type="Gene3D" id="1.20.58.220">
    <property type="entry name" value="Phosphate transport system protein phou homolog 2, domain 2"/>
    <property type="match status" value="1"/>
</dbReference>
<dbReference type="SUPFAM" id="SSF109755">
    <property type="entry name" value="PhoU-like"/>
    <property type="match status" value="1"/>
</dbReference>
<evidence type="ECO:0000256" key="5">
    <source>
        <dbReference type="ARBA" id="ARBA00022490"/>
    </source>
</evidence>
<reference evidence="9 10" key="1">
    <citation type="submission" date="2019-01" db="EMBL/GenBank/DDBJ databases">
        <title>Bacillus sp. M5HDSG1-1, whole genome shotgun sequence.</title>
        <authorList>
            <person name="Tuo L."/>
        </authorList>
    </citation>
    <scope>NUCLEOTIDE SEQUENCE [LARGE SCALE GENOMIC DNA]</scope>
    <source>
        <strain evidence="9 10">M5HDSG1-1</strain>
    </source>
</reference>
<protein>
    <recommendedName>
        <fullName evidence="7">Phosphate-specific transport system accessory protein PhoU</fullName>
    </recommendedName>
</protein>
<dbReference type="InterPro" id="IPR028366">
    <property type="entry name" value="PhoU"/>
</dbReference>
<dbReference type="FunFam" id="1.20.58.220:FF:000004">
    <property type="entry name" value="Phosphate-specific transport system accessory protein PhoU"/>
    <property type="match status" value="1"/>
</dbReference>
<evidence type="ECO:0000259" key="8">
    <source>
        <dbReference type="Pfam" id="PF01895"/>
    </source>
</evidence>
<evidence type="ECO:0000256" key="7">
    <source>
        <dbReference type="PIRNR" id="PIRNR003107"/>
    </source>
</evidence>
<comment type="subcellular location">
    <subcellularLocation>
        <location evidence="1 7">Cytoplasm</location>
    </subcellularLocation>
</comment>
<dbReference type="GO" id="GO:0030643">
    <property type="term" value="P:intracellular phosphate ion homeostasis"/>
    <property type="evidence" value="ECO:0007669"/>
    <property type="project" value="InterPro"/>
</dbReference>
<evidence type="ECO:0000256" key="3">
    <source>
        <dbReference type="ARBA" id="ARBA00011738"/>
    </source>
</evidence>
<keyword evidence="5 7" id="KW-0963">Cytoplasm</keyword>
<evidence type="ECO:0000313" key="10">
    <source>
        <dbReference type="Proteomes" id="UP000288024"/>
    </source>
</evidence>
<dbReference type="PIRSF" id="PIRSF003107">
    <property type="entry name" value="PhoU"/>
    <property type="match status" value="1"/>
</dbReference>
<accession>A0A437K700</accession>
<dbReference type="Pfam" id="PF01895">
    <property type="entry name" value="PhoU"/>
    <property type="match status" value="2"/>
</dbReference>
<dbReference type="RefSeq" id="WP_127740216.1">
    <property type="nucleotide sequence ID" value="NZ_CAJCKN010000003.1"/>
</dbReference>
<gene>
    <name evidence="9" type="primary">phoU</name>
    <name evidence="9" type="ORF">EM808_20395</name>
</gene>
<dbReference type="PANTHER" id="PTHR42930:SF3">
    <property type="entry name" value="PHOSPHATE-SPECIFIC TRANSPORT SYSTEM ACCESSORY PROTEIN PHOU"/>
    <property type="match status" value="1"/>
</dbReference>
<dbReference type="GeneID" id="87617975"/>
<evidence type="ECO:0000313" key="9">
    <source>
        <dbReference type="EMBL" id="RVT59142.1"/>
    </source>
</evidence>
<dbReference type="AlphaFoldDB" id="A0A437K700"/>
<feature type="domain" description="PhoU" evidence="8">
    <location>
        <begin position="18"/>
        <end position="105"/>
    </location>
</feature>
<comment type="subunit">
    <text evidence="3 7">Homodimer.</text>
</comment>
<comment type="function">
    <text evidence="7">Plays a role in the regulation of phosphate uptake.</text>
</comment>
<dbReference type="GO" id="GO:0045936">
    <property type="term" value="P:negative regulation of phosphate metabolic process"/>
    <property type="evidence" value="ECO:0007669"/>
    <property type="project" value="InterPro"/>
</dbReference>